<comment type="caution">
    <text evidence="1">The sequence shown here is derived from an EMBL/GenBank/DDBJ whole genome shotgun (WGS) entry which is preliminary data.</text>
</comment>
<evidence type="ECO:0000313" key="2">
    <source>
        <dbReference type="Proteomes" id="UP000214720"/>
    </source>
</evidence>
<dbReference type="EMBL" id="MTHB01000184">
    <property type="protein sequence ID" value="OXC75324.1"/>
    <property type="molecule type" value="Genomic_DNA"/>
</dbReference>
<dbReference type="AlphaFoldDB" id="A0A226WVW6"/>
<evidence type="ECO:0000313" key="1">
    <source>
        <dbReference type="EMBL" id="OXC75324.1"/>
    </source>
</evidence>
<gene>
    <name evidence="1" type="ORF">BSU04_27500</name>
</gene>
<organism evidence="1 2">
    <name type="scientific">Caballeronia sordidicola</name>
    <name type="common">Burkholderia sordidicola</name>
    <dbReference type="NCBI Taxonomy" id="196367"/>
    <lineage>
        <taxon>Bacteria</taxon>
        <taxon>Pseudomonadati</taxon>
        <taxon>Pseudomonadota</taxon>
        <taxon>Betaproteobacteria</taxon>
        <taxon>Burkholderiales</taxon>
        <taxon>Burkholderiaceae</taxon>
        <taxon>Caballeronia</taxon>
    </lineage>
</organism>
<proteinExistence type="predicted"/>
<sequence>MARDIRPLTEWLRHDILSLAGPPLATHEALFDFIVEQLRERIPLDARRIRRVRIALQNQRDDLLAFAGVLVAKLATIAQAANVPGDLVLAACFLHCNLTASPAH</sequence>
<protein>
    <submittedName>
        <fullName evidence="1">Uncharacterized protein</fullName>
    </submittedName>
</protein>
<dbReference type="RefSeq" id="WP_089163289.1">
    <property type="nucleotide sequence ID" value="NZ_MTHB01000184.1"/>
</dbReference>
<reference evidence="2" key="1">
    <citation type="submission" date="2017-01" db="EMBL/GenBank/DDBJ databases">
        <title>Genome Analysis of Deinococcus marmoris KOPRI26562.</title>
        <authorList>
            <person name="Kim J.H."/>
            <person name="Oh H.-M."/>
        </authorList>
    </citation>
    <scope>NUCLEOTIDE SEQUENCE [LARGE SCALE GENOMIC DNA]</scope>
    <source>
        <strain evidence="2">PAMC 26633</strain>
    </source>
</reference>
<name>A0A226WVW6_CABSO</name>
<dbReference type="Proteomes" id="UP000214720">
    <property type="component" value="Unassembled WGS sequence"/>
</dbReference>
<dbReference type="OrthoDB" id="569350at2"/>
<accession>A0A226WVW6</accession>